<name>A0A3A3Z2D2_9ACTN</name>
<dbReference type="Pfam" id="PF02566">
    <property type="entry name" value="OsmC"/>
    <property type="match status" value="1"/>
</dbReference>
<protein>
    <submittedName>
        <fullName evidence="2">Organic hydroperoxide resistance protein</fullName>
    </submittedName>
</protein>
<gene>
    <name evidence="2" type="ORF">D5H78_04605</name>
</gene>
<comment type="caution">
    <text evidence="2">The sequence shown here is derived from an EMBL/GenBank/DDBJ whole genome shotgun (WGS) entry which is preliminary data.</text>
</comment>
<evidence type="ECO:0000313" key="3">
    <source>
        <dbReference type="Proteomes" id="UP000265614"/>
    </source>
</evidence>
<dbReference type="PANTHER" id="PTHR33797:SF2">
    <property type="entry name" value="ORGANIC HYDROPEROXIDE RESISTANCE PROTEIN-LIKE"/>
    <property type="match status" value="1"/>
</dbReference>
<organism evidence="2 3">
    <name type="scientific">Vallicoccus soli</name>
    <dbReference type="NCBI Taxonomy" id="2339232"/>
    <lineage>
        <taxon>Bacteria</taxon>
        <taxon>Bacillati</taxon>
        <taxon>Actinomycetota</taxon>
        <taxon>Actinomycetes</taxon>
        <taxon>Motilibacterales</taxon>
        <taxon>Vallicoccaceae</taxon>
        <taxon>Vallicoccus</taxon>
    </lineage>
</organism>
<dbReference type="Proteomes" id="UP000265614">
    <property type="component" value="Unassembled WGS sequence"/>
</dbReference>
<dbReference type="RefSeq" id="WP_119949384.1">
    <property type="nucleotide sequence ID" value="NZ_QZEZ01000001.1"/>
</dbReference>
<evidence type="ECO:0000256" key="1">
    <source>
        <dbReference type="ARBA" id="ARBA00007378"/>
    </source>
</evidence>
<comment type="similarity">
    <text evidence="1">Belongs to the OsmC/Ohr family.</text>
</comment>
<sequence>METIDQQLYTTTVSSKGGRDGHVRSEDGVIDLEMKAPKELGGPGGASNPEQLFAAGYAACFHSALTLVASSQGVDTSDSTVTSTVHLGKGSEGQYVLSVEIVAEIPSADAETTQRVVDQAHRTCPYSRATTGNIEVTVRAA</sequence>
<dbReference type="EMBL" id="QZEZ01000001">
    <property type="protein sequence ID" value="RJK98459.1"/>
    <property type="molecule type" value="Genomic_DNA"/>
</dbReference>
<dbReference type="InterPro" id="IPR019953">
    <property type="entry name" value="OHR"/>
</dbReference>
<proteinExistence type="inferred from homology"/>
<dbReference type="Gene3D" id="3.30.300.20">
    <property type="match status" value="1"/>
</dbReference>
<dbReference type="Gene3D" id="2.20.25.10">
    <property type="match status" value="1"/>
</dbReference>
<evidence type="ECO:0000313" key="2">
    <source>
        <dbReference type="EMBL" id="RJK98459.1"/>
    </source>
</evidence>
<dbReference type="InterPro" id="IPR015946">
    <property type="entry name" value="KH_dom-like_a/b"/>
</dbReference>
<dbReference type="GO" id="GO:0006979">
    <property type="term" value="P:response to oxidative stress"/>
    <property type="evidence" value="ECO:0007669"/>
    <property type="project" value="InterPro"/>
</dbReference>
<dbReference type="AlphaFoldDB" id="A0A3A3Z2D2"/>
<dbReference type="PANTHER" id="PTHR33797">
    <property type="entry name" value="ORGANIC HYDROPEROXIDE RESISTANCE PROTEIN-LIKE"/>
    <property type="match status" value="1"/>
</dbReference>
<keyword evidence="3" id="KW-1185">Reference proteome</keyword>
<accession>A0A3A3Z2D2</accession>
<dbReference type="OrthoDB" id="9797508at2"/>
<dbReference type="InterPro" id="IPR036102">
    <property type="entry name" value="OsmC/Ohrsf"/>
</dbReference>
<dbReference type="NCBIfam" id="TIGR03561">
    <property type="entry name" value="organ_hyd_perox"/>
    <property type="match status" value="1"/>
</dbReference>
<dbReference type="InterPro" id="IPR003718">
    <property type="entry name" value="OsmC/Ohr_fam"/>
</dbReference>
<dbReference type="SUPFAM" id="SSF82784">
    <property type="entry name" value="OsmC-like"/>
    <property type="match status" value="1"/>
</dbReference>
<reference evidence="2 3" key="1">
    <citation type="submission" date="2018-09" db="EMBL/GenBank/DDBJ databases">
        <title>YIM 75000 draft genome.</title>
        <authorList>
            <person name="Tang S."/>
            <person name="Feng Y."/>
        </authorList>
    </citation>
    <scope>NUCLEOTIDE SEQUENCE [LARGE SCALE GENOMIC DNA]</scope>
    <source>
        <strain evidence="2 3">YIM 75000</strain>
    </source>
</reference>